<dbReference type="OrthoDB" id="9776685at2"/>
<organism evidence="2 3">
    <name type="scientific">Companilactobacillus alimentarius DSM 20249</name>
    <dbReference type="NCBI Taxonomy" id="1423720"/>
    <lineage>
        <taxon>Bacteria</taxon>
        <taxon>Bacillati</taxon>
        <taxon>Bacillota</taxon>
        <taxon>Bacilli</taxon>
        <taxon>Lactobacillales</taxon>
        <taxon>Lactobacillaceae</taxon>
        <taxon>Companilactobacillus</taxon>
    </lineage>
</organism>
<evidence type="ECO:0000259" key="1">
    <source>
        <dbReference type="Pfam" id="PF12146"/>
    </source>
</evidence>
<dbReference type="SUPFAM" id="SSF53474">
    <property type="entry name" value="alpha/beta-Hydrolases"/>
    <property type="match status" value="1"/>
</dbReference>
<dbReference type="Gene3D" id="3.40.50.1820">
    <property type="entry name" value="alpha/beta hydrolase"/>
    <property type="match status" value="1"/>
</dbReference>
<accession>A0A2K9HK90</accession>
<dbReference type="InterPro" id="IPR052920">
    <property type="entry name" value="DNA-binding_regulatory"/>
</dbReference>
<name>A0A2K9HK90_9LACO</name>
<feature type="domain" description="Serine aminopeptidase S33" evidence="1">
    <location>
        <begin position="80"/>
        <end position="177"/>
    </location>
</feature>
<proteinExistence type="predicted"/>
<keyword evidence="2" id="KW-0378">Hydrolase</keyword>
<dbReference type="Pfam" id="PF12146">
    <property type="entry name" value="Hydrolase_4"/>
    <property type="match status" value="1"/>
</dbReference>
<dbReference type="EMBL" id="CP018867">
    <property type="protein sequence ID" value="AUI72206.1"/>
    <property type="molecule type" value="Genomic_DNA"/>
</dbReference>
<dbReference type="PANTHER" id="PTHR43358:SF4">
    <property type="entry name" value="ALPHA_BETA HYDROLASE FOLD-1 DOMAIN-CONTAINING PROTEIN"/>
    <property type="match status" value="1"/>
</dbReference>
<dbReference type="InterPro" id="IPR029058">
    <property type="entry name" value="AB_hydrolase_fold"/>
</dbReference>
<gene>
    <name evidence="2" type="ORF">LA20249_08445</name>
</gene>
<evidence type="ECO:0000313" key="3">
    <source>
        <dbReference type="Proteomes" id="UP000234653"/>
    </source>
</evidence>
<dbReference type="InterPro" id="IPR022742">
    <property type="entry name" value="Hydrolase_4"/>
</dbReference>
<dbReference type="RefSeq" id="WP_057738157.1">
    <property type="nucleotide sequence ID" value="NZ_AZDQ01000012.1"/>
</dbReference>
<sequence>MIIILLILLLLVVLILNAFFLYIQKRGSKALGGGEAPKVKMDDGLVDKTNQFLKKSKQIWHIKSKFNGSKLIGWFTDNKSETTVILVHGFGVDHNSLNVHAQLFDSLGYNVLQIDDQAAGKSEGKYLGFGYIESLDLLDWIQRVLSERPNDKIILYGASMGAATVMLVTQYHLPKNVKLIIEDSGYTSAYDILSYHCQKRYHIKGKYLIKGISLVSKLRAGFSYAKTDCTKALAKNKLPILFMHGHNDFTVPFTMREKLLTCGKFPRMSYESQGVHIRSYYMDSKKYQDTVEKFLKMYL</sequence>
<dbReference type="STRING" id="1423720.FC67_GL000342"/>
<dbReference type="PANTHER" id="PTHR43358">
    <property type="entry name" value="ALPHA/BETA-HYDROLASE"/>
    <property type="match status" value="1"/>
</dbReference>
<keyword evidence="3" id="KW-1185">Reference proteome</keyword>
<evidence type="ECO:0000313" key="2">
    <source>
        <dbReference type="EMBL" id="AUI72206.1"/>
    </source>
</evidence>
<dbReference type="AlphaFoldDB" id="A0A2K9HK90"/>
<dbReference type="KEGG" id="lali:LA20249_08445"/>
<dbReference type="Proteomes" id="UP000234653">
    <property type="component" value="Chromosome"/>
</dbReference>
<protein>
    <submittedName>
        <fullName evidence="2">Alpha/beta hydrolase</fullName>
    </submittedName>
</protein>
<reference evidence="2 3" key="1">
    <citation type="submission" date="2016-12" db="EMBL/GenBank/DDBJ databases">
        <title>The whole genome sequencing and assembly of Lactobacillus alimentarius DSM 20249T strain.</title>
        <authorList>
            <person name="Lee Y.-J."/>
            <person name="Yi H."/>
            <person name="Bahn Y.-S."/>
            <person name="Kim J.F."/>
            <person name="Lee D.-W."/>
        </authorList>
    </citation>
    <scope>NUCLEOTIDE SEQUENCE [LARGE SCALE GENOMIC DNA]</scope>
    <source>
        <strain evidence="2 3">DSM 20249</strain>
    </source>
</reference>
<dbReference type="GO" id="GO:0016787">
    <property type="term" value="F:hydrolase activity"/>
    <property type="evidence" value="ECO:0007669"/>
    <property type="project" value="UniProtKB-KW"/>
</dbReference>